<accession>A0A6N2R5U3</accession>
<dbReference type="AlphaFoldDB" id="A0A6N2R5U3"/>
<dbReference type="Pfam" id="PF11114">
    <property type="entry name" value="Minor_capsid_2"/>
    <property type="match status" value="1"/>
</dbReference>
<reference evidence="1" key="1">
    <citation type="submission" date="2019-11" db="EMBL/GenBank/DDBJ databases">
        <authorList>
            <person name="Feng L."/>
        </authorList>
    </citation>
    <scope>NUCLEOTIDE SEQUENCE</scope>
    <source>
        <strain evidence="1">AhadrusLFYP4</strain>
    </source>
</reference>
<evidence type="ECO:0008006" key="2">
    <source>
        <dbReference type="Google" id="ProtNLM"/>
    </source>
</evidence>
<evidence type="ECO:0000313" key="1">
    <source>
        <dbReference type="EMBL" id="VYS75501.1"/>
    </source>
</evidence>
<organism evidence="1">
    <name type="scientific">Anaerostipes hadrus</name>
    <dbReference type="NCBI Taxonomy" id="649756"/>
    <lineage>
        <taxon>Bacteria</taxon>
        <taxon>Bacillati</taxon>
        <taxon>Bacillota</taxon>
        <taxon>Clostridia</taxon>
        <taxon>Lachnospirales</taxon>
        <taxon>Lachnospiraceae</taxon>
        <taxon>Anaerostipes</taxon>
    </lineage>
</organism>
<proteinExistence type="predicted"/>
<name>A0A6N2R5U3_ANAHA</name>
<dbReference type="InterPro" id="IPR021080">
    <property type="entry name" value="Minor_capsid_protein"/>
</dbReference>
<sequence>MATRVNVDFTPEQILKLKGLEKNGPAQRFFVGELKKNMEPYVPRLNGVLIDTAIENQDSIVYVQPYAQRQYWENKGSGLRGKEWDKRCWADNGDQITESVAKFIGGKAE</sequence>
<protein>
    <recommendedName>
        <fullName evidence="2">Minor capsid protein</fullName>
    </recommendedName>
</protein>
<dbReference type="EMBL" id="CACRSX010000006">
    <property type="protein sequence ID" value="VYS75501.1"/>
    <property type="molecule type" value="Genomic_DNA"/>
</dbReference>
<dbReference type="RefSeq" id="WP_156722554.1">
    <property type="nucleotide sequence ID" value="NZ_CACRSX010000006.1"/>
</dbReference>
<gene>
    <name evidence="1" type="ORF">AHLFYP4_00269</name>
</gene>